<proteinExistence type="predicted"/>
<evidence type="ECO:0000313" key="1">
    <source>
        <dbReference type="EMBL" id="PIP60305.1"/>
    </source>
</evidence>
<protein>
    <submittedName>
        <fullName evidence="1">Uncharacterized protein</fullName>
    </submittedName>
</protein>
<sequence length="61" mass="6666">VTAASMSEKKSSGGNRALKVKSRRRIDNGIVACLGTETHFFLLEKRCGGSLIKKNRSEDRG</sequence>
<feature type="non-terminal residue" evidence="1">
    <location>
        <position position="1"/>
    </location>
</feature>
<name>A0A2H0BRK4_9BACT</name>
<reference evidence="1 2" key="1">
    <citation type="submission" date="2017-09" db="EMBL/GenBank/DDBJ databases">
        <title>Depth-based differentiation of microbial function through sediment-hosted aquifers and enrichment of novel symbionts in the deep terrestrial subsurface.</title>
        <authorList>
            <person name="Probst A.J."/>
            <person name="Ladd B."/>
            <person name="Jarett J.K."/>
            <person name="Geller-Mcgrath D.E."/>
            <person name="Sieber C.M."/>
            <person name="Emerson J.B."/>
            <person name="Anantharaman K."/>
            <person name="Thomas B.C."/>
            <person name="Malmstrom R."/>
            <person name="Stieglmeier M."/>
            <person name="Klingl A."/>
            <person name="Woyke T."/>
            <person name="Ryan C.M."/>
            <person name="Banfield J.F."/>
        </authorList>
    </citation>
    <scope>NUCLEOTIDE SEQUENCE [LARGE SCALE GENOMIC DNA]</scope>
    <source>
        <strain evidence="1">CG22_combo_CG10-13_8_21_14_all_47_17</strain>
    </source>
</reference>
<gene>
    <name evidence="1" type="ORF">COX00_03905</name>
</gene>
<evidence type="ECO:0000313" key="2">
    <source>
        <dbReference type="Proteomes" id="UP000231581"/>
    </source>
</evidence>
<dbReference type="AlphaFoldDB" id="A0A2H0BRK4"/>
<comment type="caution">
    <text evidence="1">The sequence shown here is derived from an EMBL/GenBank/DDBJ whole genome shotgun (WGS) entry which is preliminary data.</text>
</comment>
<dbReference type="Proteomes" id="UP000231581">
    <property type="component" value="Unassembled WGS sequence"/>
</dbReference>
<organism evidence="1 2">
    <name type="scientific">Candidatus Uhrbacteria bacterium CG22_combo_CG10-13_8_21_14_all_47_17</name>
    <dbReference type="NCBI Taxonomy" id="1975041"/>
    <lineage>
        <taxon>Bacteria</taxon>
        <taxon>Candidatus Uhriibacteriota</taxon>
    </lineage>
</organism>
<accession>A0A2H0BRK4</accession>
<dbReference type="EMBL" id="PCSZ01000071">
    <property type="protein sequence ID" value="PIP60305.1"/>
    <property type="molecule type" value="Genomic_DNA"/>
</dbReference>